<reference evidence="2 3" key="1">
    <citation type="submission" date="2024-01" db="EMBL/GenBank/DDBJ databases">
        <authorList>
            <person name="Allen C."/>
            <person name="Tagirdzhanova G."/>
        </authorList>
    </citation>
    <scope>NUCLEOTIDE SEQUENCE [LARGE SCALE GENOMIC DNA]</scope>
</reference>
<evidence type="ECO:0000313" key="2">
    <source>
        <dbReference type="EMBL" id="CAK7232395.1"/>
    </source>
</evidence>
<gene>
    <name evidence="2" type="ORF">SEUCBS140593_008246</name>
</gene>
<organism evidence="2 3">
    <name type="scientific">Sporothrix eucalyptigena</name>
    <dbReference type="NCBI Taxonomy" id="1812306"/>
    <lineage>
        <taxon>Eukaryota</taxon>
        <taxon>Fungi</taxon>
        <taxon>Dikarya</taxon>
        <taxon>Ascomycota</taxon>
        <taxon>Pezizomycotina</taxon>
        <taxon>Sordariomycetes</taxon>
        <taxon>Sordariomycetidae</taxon>
        <taxon>Ophiostomatales</taxon>
        <taxon>Ophiostomataceae</taxon>
        <taxon>Sporothrix</taxon>
    </lineage>
</organism>
<name>A0ABP0CLB7_9PEZI</name>
<proteinExistence type="predicted"/>
<feature type="compositionally biased region" description="Low complexity" evidence="1">
    <location>
        <begin position="22"/>
        <end position="33"/>
    </location>
</feature>
<feature type="compositionally biased region" description="Basic residues" evidence="1">
    <location>
        <begin position="8"/>
        <end position="19"/>
    </location>
</feature>
<evidence type="ECO:0000256" key="1">
    <source>
        <dbReference type="SAM" id="MobiDB-lite"/>
    </source>
</evidence>
<keyword evidence="3" id="KW-1185">Reference proteome</keyword>
<protein>
    <submittedName>
        <fullName evidence="2">Uncharacterized protein</fullName>
    </submittedName>
</protein>
<sequence length="414" mass="44734">MASDEKHHRLSFLHRRHKHSSDASSLASSSKGDLPQYASGIQLETMSTHKSSLEDNADAESVNTSLPAYDTLYGSLSNTAADTNASSLASFHPTLQLQLDTTGKSSCSAIAATLRPDPICAYLVSGSDDTALYHEEPALVSLRTKRSSNSCTLVTGQSYGRLTGRRNYGSDQITVGSTVYRIGPGRPPRVGLFAVDQQIHEQLPALTVASEKEPNGTVPWDKYEIHNKSIFNRVQTFRTRLGTYEWRYATRAERKALSKQLIETASRSGTGAMPTLKEVTKYHSVNNLMVLERVTQVYGSVDNGEGASSVGKPQEVRRPVARLIRSKAMRTPGSSSHSAGNGGRLQMDLSEWMPSAAAAAAATNTGDSKAAQPSADEQTDRDMAIALIVSSCITMLKREVDRRRGQEAAVVASA</sequence>
<dbReference type="Proteomes" id="UP001642482">
    <property type="component" value="Unassembled WGS sequence"/>
</dbReference>
<dbReference type="EMBL" id="CAWUHD010000111">
    <property type="protein sequence ID" value="CAK7232395.1"/>
    <property type="molecule type" value="Genomic_DNA"/>
</dbReference>
<evidence type="ECO:0000313" key="3">
    <source>
        <dbReference type="Proteomes" id="UP001642482"/>
    </source>
</evidence>
<feature type="region of interest" description="Disordered" evidence="1">
    <location>
        <begin position="1"/>
        <end position="33"/>
    </location>
</feature>
<feature type="region of interest" description="Disordered" evidence="1">
    <location>
        <begin position="356"/>
        <end position="378"/>
    </location>
</feature>
<comment type="caution">
    <text evidence="2">The sequence shown here is derived from an EMBL/GenBank/DDBJ whole genome shotgun (WGS) entry which is preliminary data.</text>
</comment>
<accession>A0ABP0CLB7</accession>